<dbReference type="AlphaFoldDB" id="A0AAN5CU37"/>
<dbReference type="EMBL" id="BTRK01000004">
    <property type="protein sequence ID" value="GMR50425.1"/>
    <property type="molecule type" value="Genomic_DNA"/>
</dbReference>
<evidence type="ECO:0000256" key="4">
    <source>
        <dbReference type="ARBA" id="ARBA00023136"/>
    </source>
</evidence>
<protein>
    <recommendedName>
        <fullName evidence="9">G protein-coupled receptor</fullName>
    </recommendedName>
</protein>
<organism evidence="7 8">
    <name type="scientific">Pristionchus mayeri</name>
    <dbReference type="NCBI Taxonomy" id="1317129"/>
    <lineage>
        <taxon>Eukaryota</taxon>
        <taxon>Metazoa</taxon>
        <taxon>Ecdysozoa</taxon>
        <taxon>Nematoda</taxon>
        <taxon>Chromadorea</taxon>
        <taxon>Rhabditida</taxon>
        <taxon>Rhabditina</taxon>
        <taxon>Diplogasteromorpha</taxon>
        <taxon>Diplogasteroidea</taxon>
        <taxon>Neodiplogasteridae</taxon>
        <taxon>Pristionchus</taxon>
    </lineage>
</organism>
<proteinExistence type="inferred from homology"/>
<feature type="non-terminal residue" evidence="7">
    <location>
        <position position="1"/>
    </location>
</feature>
<evidence type="ECO:0008006" key="9">
    <source>
        <dbReference type="Google" id="ProtNLM"/>
    </source>
</evidence>
<keyword evidence="4 6" id="KW-0472">Membrane</keyword>
<dbReference type="PANTHER" id="PTHR31357">
    <property type="entry name" value="SERPENTINE RECEPTOR CLASS ALPHA-10"/>
    <property type="match status" value="1"/>
</dbReference>
<evidence type="ECO:0000256" key="3">
    <source>
        <dbReference type="ARBA" id="ARBA00022989"/>
    </source>
</evidence>
<comment type="subcellular location">
    <subcellularLocation>
        <location evidence="1">Membrane</location>
        <topology evidence="1">Multi-pass membrane protein</topology>
    </subcellularLocation>
</comment>
<keyword evidence="3 6" id="KW-1133">Transmembrane helix</keyword>
<evidence type="ECO:0000256" key="6">
    <source>
        <dbReference type="SAM" id="Phobius"/>
    </source>
</evidence>
<dbReference type="GO" id="GO:0004930">
    <property type="term" value="F:G protein-coupled receptor activity"/>
    <property type="evidence" value="ECO:0007669"/>
    <property type="project" value="InterPro"/>
</dbReference>
<sequence>QELCLGRIIGSTVLPSIVVAHIGITTQQALIMFGVNPLKRKVVSRVILALSIVYAIVYGIWTYLHEPLDGVEAYCGTITEHSEWRVVTHIYILFMLDIATVIASLVVRSLTKKKLMSGRLSVDEKFDHSVNVHVIVNTICAEALHAIVYFYLFVVYAIGAILDQHSEWDHYFQNVLTNV</sequence>
<evidence type="ECO:0000256" key="2">
    <source>
        <dbReference type="ARBA" id="ARBA00022692"/>
    </source>
</evidence>
<evidence type="ECO:0000313" key="7">
    <source>
        <dbReference type="EMBL" id="GMR50425.1"/>
    </source>
</evidence>
<evidence type="ECO:0000313" key="8">
    <source>
        <dbReference type="Proteomes" id="UP001328107"/>
    </source>
</evidence>
<dbReference type="GO" id="GO:0016020">
    <property type="term" value="C:membrane"/>
    <property type="evidence" value="ECO:0007669"/>
    <property type="project" value="UniProtKB-SubCell"/>
</dbReference>
<dbReference type="InterPro" id="IPR000344">
    <property type="entry name" value="7TM_GPCR_serpentine_rcpt_Sra"/>
</dbReference>
<feature type="transmembrane region" description="Helical" evidence="6">
    <location>
        <begin position="90"/>
        <end position="111"/>
    </location>
</feature>
<dbReference type="Pfam" id="PF02117">
    <property type="entry name" value="7TM_GPCR_Sra"/>
    <property type="match status" value="1"/>
</dbReference>
<dbReference type="InterPro" id="IPR051080">
    <property type="entry name" value="Nematode_rcpt-like_serp_alpha"/>
</dbReference>
<keyword evidence="8" id="KW-1185">Reference proteome</keyword>
<name>A0AAN5CU37_9BILA</name>
<accession>A0AAN5CU37</accession>
<feature type="non-terminal residue" evidence="7">
    <location>
        <position position="179"/>
    </location>
</feature>
<feature type="transmembrane region" description="Helical" evidence="6">
    <location>
        <begin position="42"/>
        <end position="64"/>
    </location>
</feature>
<feature type="transmembrane region" description="Helical" evidence="6">
    <location>
        <begin position="12"/>
        <end position="35"/>
    </location>
</feature>
<gene>
    <name evidence="7" type="ORF">PMAYCL1PPCAC_20620</name>
</gene>
<evidence type="ECO:0000256" key="1">
    <source>
        <dbReference type="ARBA" id="ARBA00004141"/>
    </source>
</evidence>
<feature type="transmembrane region" description="Helical" evidence="6">
    <location>
        <begin position="132"/>
        <end position="162"/>
    </location>
</feature>
<evidence type="ECO:0000256" key="5">
    <source>
        <dbReference type="ARBA" id="ARBA00037994"/>
    </source>
</evidence>
<reference evidence="8" key="1">
    <citation type="submission" date="2022-10" db="EMBL/GenBank/DDBJ databases">
        <title>Genome assembly of Pristionchus species.</title>
        <authorList>
            <person name="Yoshida K."/>
            <person name="Sommer R.J."/>
        </authorList>
    </citation>
    <scope>NUCLEOTIDE SEQUENCE [LARGE SCALE GENOMIC DNA]</scope>
    <source>
        <strain evidence="8">RS5460</strain>
    </source>
</reference>
<dbReference type="Proteomes" id="UP001328107">
    <property type="component" value="Unassembled WGS sequence"/>
</dbReference>
<comment type="similarity">
    <text evidence="5">Belongs to the nematode receptor-like protein sra family.</text>
</comment>
<keyword evidence="2 6" id="KW-0812">Transmembrane</keyword>
<dbReference type="PANTHER" id="PTHR31357:SF5">
    <property type="entry name" value="SERPENTINE RECEPTOR CLASS ALPHA-1-RELATED"/>
    <property type="match status" value="1"/>
</dbReference>
<comment type="caution">
    <text evidence="7">The sequence shown here is derived from an EMBL/GenBank/DDBJ whole genome shotgun (WGS) entry which is preliminary data.</text>
</comment>
<dbReference type="GO" id="GO:0004984">
    <property type="term" value="F:olfactory receptor activity"/>
    <property type="evidence" value="ECO:0007669"/>
    <property type="project" value="TreeGrafter"/>
</dbReference>